<comment type="caution">
    <text evidence="1">The sequence shown here is derived from an EMBL/GenBank/DDBJ whole genome shotgun (WGS) entry which is preliminary data.</text>
</comment>
<evidence type="ECO:0000313" key="2">
    <source>
        <dbReference type="Proteomes" id="UP001152531"/>
    </source>
</evidence>
<evidence type="ECO:0000313" key="1">
    <source>
        <dbReference type="EMBL" id="CAH6718911.1"/>
    </source>
</evidence>
<accession>A0ACA9Y262</accession>
<dbReference type="Proteomes" id="UP001152531">
    <property type="component" value="Unassembled WGS sequence"/>
</dbReference>
<gene>
    <name evidence="1" type="ORF">CLIB1444_01S17238</name>
</gene>
<organism evidence="1 2">
    <name type="scientific">[Candida] jaroonii</name>
    <dbReference type="NCBI Taxonomy" id="467808"/>
    <lineage>
        <taxon>Eukaryota</taxon>
        <taxon>Fungi</taxon>
        <taxon>Dikarya</taxon>
        <taxon>Ascomycota</taxon>
        <taxon>Saccharomycotina</taxon>
        <taxon>Pichiomycetes</taxon>
        <taxon>Debaryomycetaceae</taxon>
        <taxon>Yamadazyma</taxon>
    </lineage>
</organism>
<proteinExistence type="predicted"/>
<reference evidence="1" key="1">
    <citation type="submission" date="2022-06" db="EMBL/GenBank/DDBJ databases">
        <authorList>
            <person name="Legras J.-L."/>
            <person name="Devillers H."/>
            <person name="Grondin C."/>
        </authorList>
    </citation>
    <scope>NUCLEOTIDE SEQUENCE</scope>
    <source>
        <strain evidence="1">CLIB 1444</strain>
    </source>
</reference>
<sequence length="557" mass="64085">MNQIDEGKRRRRRRNRKKNDDNRTTSKPVDSITNEKNEVKVEKKISPKTVGESPDILDTKEPDKPLTRTPVNNGGASSSQDEVITNKTIPKSATLSMTPKSELKTKHSNDYDYDNETENDNDRRSDISPRKQTLMRNKQNASNNNTITNAKTNLKPNFSPKSTHVDEKISLFKFKSSRILVFDKYNDLSGRLLSHGEFEIFQLHNGDVTYLSCGSSFIYPLLPKLKILRISSNQFILPLVNPERYWKIFINSSDMKIISKLQMILEKVVEFRNLVLTEQHDGISEFSATETEEIESSVENKREVSGINIDSTLPESPPSVHLSPNFQYSELQSPVKFEFPSLSTQLPTHNTKQGIPPSPSNFHLSEYYGETLPHSTATKNPYNIPISNSSVKSSQSFKFNPNFMNQLPNSNLKLNYNANIPTTLHSSHKKDEDLDSLLDEYEESITQSISQSRISRSSSVRKLNLELEYKTRSRRSSRSELYTSESNWMEPSNVNFEQKVERNDLNSTYKKIYKSINLKDRRLPTIEQSKSLNLKRDNDIYKIIKEEKSFTSRLFGW</sequence>
<dbReference type="EMBL" id="CALSDN010000001">
    <property type="protein sequence ID" value="CAH6718911.1"/>
    <property type="molecule type" value="Genomic_DNA"/>
</dbReference>
<keyword evidence="2" id="KW-1185">Reference proteome</keyword>
<name>A0ACA9Y262_9ASCO</name>
<protein>
    <submittedName>
        <fullName evidence="1">Inheritance of peroxisomes protein 1</fullName>
    </submittedName>
</protein>